<dbReference type="Pfam" id="PF00590">
    <property type="entry name" value="TP_methylase"/>
    <property type="match status" value="1"/>
</dbReference>
<name>A0A3N5ACF0_9THEO</name>
<dbReference type="InterPro" id="IPR014776">
    <property type="entry name" value="4pyrrole_Mease_sub2"/>
</dbReference>
<dbReference type="PANTHER" id="PTHR47036:SF1">
    <property type="entry name" value="COBALT-FACTOR III C(17)-METHYLTRANSFERASE-RELATED"/>
    <property type="match status" value="1"/>
</dbReference>
<protein>
    <submittedName>
        <fullName evidence="8">Cobalt-precorrin 3 C17-methyltransferase</fullName>
    </submittedName>
</protein>
<dbReference type="Gene3D" id="3.40.1010.10">
    <property type="entry name" value="Cobalt-precorrin-4 Transmethylase, Domain 1"/>
    <property type="match status" value="1"/>
</dbReference>
<evidence type="ECO:0000259" key="7">
    <source>
        <dbReference type="Pfam" id="PF00590"/>
    </source>
</evidence>
<keyword evidence="9" id="KW-1185">Reference proteome</keyword>
<dbReference type="InterPro" id="IPR006363">
    <property type="entry name" value="Cbl_synth_CobJ/CibH_dom"/>
</dbReference>
<keyword evidence="4 6" id="KW-0808">Transferase</keyword>
<evidence type="ECO:0000256" key="1">
    <source>
        <dbReference type="ARBA" id="ARBA00004953"/>
    </source>
</evidence>
<evidence type="ECO:0000256" key="3">
    <source>
        <dbReference type="ARBA" id="ARBA00022603"/>
    </source>
</evidence>
<comment type="similarity">
    <text evidence="6">Belongs to the precorrin methyltransferase family.</text>
</comment>
<evidence type="ECO:0000256" key="5">
    <source>
        <dbReference type="ARBA" id="ARBA00022691"/>
    </source>
</evidence>
<dbReference type="UniPathway" id="UPA00148"/>
<keyword evidence="3 6" id="KW-0489">Methyltransferase</keyword>
<dbReference type="GO" id="GO:0008168">
    <property type="term" value="F:methyltransferase activity"/>
    <property type="evidence" value="ECO:0007669"/>
    <property type="project" value="UniProtKB-KW"/>
</dbReference>
<dbReference type="InterPro" id="IPR000878">
    <property type="entry name" value="4pyrrol_Mease"/>
</dbReference>
<dbReference type="InterPro" id="IPR003043">
    <property type="entry name" value="Uropor_MeTrfase_CS"/>
</dbReference>
<comment type="caution">
    <text evidence="8">The sequence shown here is derived from an EMBL/GenBank/DDBJ whole genome shotgun (WGS) entry which is preliminary data.</text>
</comment>
<evidence type="ECO:0000313" key="9">
    <source>
        <dbReference type="Proteomes" id="UP000282654"/>
    </source>
</evidence>
<gene>
    <name evidence="8" type="ORF">EDD75_1647</name>
</gene>
<comment type="pathway">
    <text evidence="1">Cofactor biosynthesis; adenosylcobalamin biosynthesis.</text>
</comment>
<feature type="domain" description="Tetrapyrrole methylase" evidence="7">
    <location>
        <begin position="2"/>
        <end position="201"/>
    </location>
</feature>
<dbReference type="EMBL" id="RKRE01000003">
    <property type="protein sequence ID" value="RPF42546.1"/>
    <property type="molecule type" value="Genomic_DNA"/>
</dbReference>
<sequence length="235" mass="24191">MGIGPGDPGLLAPRAKEALARAEVVFGYRTYLGLVGDLLAGKEVVPSGMREEVARARAAVARATNGARVAVLSGGDPGVYGMAAPVLEVAAAAGVPVTVVPGVTAATAAAALLGAPLGHDFAVVSLSDLLTPWPVIVKRLEAAVAADFVLVLYNPSSTKRKERWLEAVAILRAGRPAATPVGIVWDAGRSGERKVLCDLATVTAHPVDMRATVIVGNSHTYVANGVMITPRGYNW</sequence>
<dbReference type="Proteomes" id="UP000282654">
    <property type="component" value="Unassembled WGS sequence"/>
</dbReference>
<dbReference type="CDD" id="cd11646">
    <property type="entry name" value="Precorrin_3B_C17_MT"/>
    <property type="match status" value="1"/>
</dbReference>
<dbReference type="InterPro" id="IPR051810">
    <property type="entry name" value="Precorrin_MeTrfase"/>
</dbReference>
<dbReference type="RefSeq" id="WP_245963135.1">
    <property type="nucleotide sequence ID" value="NZ_RKRE01000003.1"/>
</dbReference>
<accession>A0A3N5ACF0</accession>
<dbReference type="NCBIfam" id="TIGR01466">
    <property type="entry name" value="cobJ_cbiH"/>
    <property type="match status" value="1"/>
</dbReference>
<dbReference type="AlphaFoldDB" id="A0A3N5ACF0"/>
<keyword evidence="2" id="KW-0169">Cobalamin biosynthesis</keyword>
<organism evidence="8 9">
    <name type="scientific">Thermodesulfitimonas autotrophica</name>
    <dbReference type="NCBI Taxonomy" id="1894989"/>
    <lineage>
        <taxon>Bacteria</taxon>
        <taxon>Bacillati</taxon>
        <taxon>Bacillota</taxon>
        <taxon>Clostridia</taxon>
        <taxon>Thermoanaerobacterales</taxon>
        <taxon>Thermoanaerobacteraceae</taxon>
        <taxon>Thermodesulfitimonas</taxon>
    </lineage>
</organism>
<dbReference type="PANTHER" id="PTHR47036">
    <property type="entry name" value="COBALT-FACTOR III C(17)-METHYLTRANSFERASE-RELATED"/>
    <property type="match status" value="1"/>
</dbReference>
<evidence type="ECO:0000256" key="4">
    <source>
        <dbReference type="ARBA" id="ARBA00022679"/>
    </source>
</evidence>
<evidence type="ECO:0000256" key="6">
    <source>
        <dbReference type="RuleBase" id="RU003960"/>
    </source>
</evidence>
<evidence type="ECO:0000256" key="2">
    <source>
        <dbReference type="ARBA" id="ARBA00022573"/>
    </source>
</evidence>
<reference evidence="8 9" key="1">
    <citation type="submission" date="2018-11" db="EMBL/GenBank/DDBJ databases">
        <title>Genomic Encyclopedia of Type Strains, Phase IV (KMG-IV): sequencing the most valuable type-strain genomes for metagenomic binning, comparative biology and taxonomic classification.</title>
        <authorList>
            <person name="Goeker M."/>
        </authorList>
    </citation>
    <scope>NUCLEOTIDE SEQUENCE [LARGE SCALE GENOMIC DNA]</scope>
    <source>
        <strain evidence="8 9">DSM 102936</strain>
    </source>
</reference>
<proteinExistence type="inferred from homology"/>
<evidence type="ECO:0000313" key="8">
    <source>
        <dbReference type="EMBL" id="RPF42546.1"/>
    </source>
</evidence>
<dbReference type="GO" id="GO:0032259">
    <property type="term" value="P:methylation"/>
    <property type="evidence" value="ECO:0007669"/>
    <property type="project" value="UniProtKB-KW"/>
</dbReference>
<dbReference type="GO" id="GO:0009236">
    <property type="term" value="P:cobalamin biosynthetic process"/>
    <property type="evidence" value="ECO:0007669"/>
    <property type="project" value="UniProtKB-UniPathway"/>
</dbReference>
<dbReference type="PROSITE" id="PS00840">
    <property type="entry name" value="SUMT_2"/>
    <property type="match status" value="1"/>
</dbReference>
<dbReference type="Gene3D" id="3.30.950.10">
    <property type="entry name" value="Methyltransferase, Cobalt-precorrin-4 Transmethylase, Domain 2"/>
    <property type="match status" value="1"/>
</dbReference>
<dbReference type="InterPro" id="IPR035996">
    <property type="entry name" value="4pyrrol_Methylase_sf"/>
</dbReference>
<keyword evidence="5" id="KW-0949">S-adenosyl-L-methionine</keyword>
<dbReference type="SUPFAM" id="SSF53790">
    <property type="entry name" value="Tetrapyrrole methylase"/>
    <property type="match status" value="1"/>
</dbReference>
<dbReference type="InterPro" id="IPR014777">
    <property type="entry name" value="4pyrrole_Mease_sub1"/>
</dbReference>